<keyword evidence="5" id="KW-0804">Transcription</keyword>
<dbReference type="InterPro" id="IPR000818">
    <property type="entry name" value="TEA/ATTS_dom"/>
</dbReference>
<reference evidence="10" key="1">
    <citation type="submission" date="2023-10" db="EMBL/GenBank/DDBJ databases">
        <title>Genome assembly of Pristionchus species.</title>
        <authorList>
            <person name="Yoshida K."/>
            <person name="Sommer R.J."/>
        </authorList>
    </citation>
    <scope>NUCLEOTIDE SEQUENCE</scope>
    <source>
        <strain evidence="10">RS5133</strain>
    </source>
</reference>
<dbReference type="Pfam" id="PF17725">
    <property type="entry name" value="YBD"/>
    <property type="match status" value="1"/>
</dbReference>
<dbReference type="Gene3D" id="6.10.20.40">
    <property type="entry name" value="TEA/ATTS domain"/>
    <property type="match status" value="1"/>
</dbReference>
<dbReference type="EMBL" id="BTSY01000002">
    <property type="protein sequence ID" value="GMT12708.1"/>
    <property type="molecule type" value="Genomic_DNA"/>
</dbReference>
<keyword evidence="2" id="KW-0217">Developmental protein</keyword>
<proteinExistence type="predicted"/>
<dbReference type="Pfam" id="PF01285">
    <property type="entry name" value="TEA"/>
    <property type="match status" value="1"/>
</dbReference>
<evidence type="ECO:0000256" key="6">
    <source>
        <dbReference type="ARBA" id="ARBA00023242"/>
    </source>
</evidence>
<feature type="non-terminal residue" evidence="10">
    <location>
        <position position="1"/>
    </location>
</feature>
<evidence type="ECO:0000256" key="4">
    <source>
        <dbReference type="ARBA" id="ARBA00023125"/>
    </source>
</evidence>
<dbReference type="Gene3D" id="2.70.50.80">
    <property type="match status" value="1"/>
</dbReference>
<dbReference type="InterPro" id="IPR041086">
    <property type="entry name" value="YBD"/>
</dbReference>
<dbReference type="GO" id="GO:0035329">
    <property type="term" value="P:hippo signaling"/>
    <property type="evidence" value="ECO:0007669"/>
    <property type="project" value="InterPro"/>
</dbReference>
<dbReference type="InterPro" id="IPR038096">
    <property type="entry name" value="TEA/ATTS_sf"/>
</dbReference>
<dbReference type="PANTHER" id="PTHR11834">
    <property type="entry name" value="TRANSCRIPTIONAL ENHANCER FACTOR TEF RELATED"/>
    <property type="match status" value="1"/>
</dbReference>
<dbReference type="GO" id="GO:0005667">
    <property type="term" value="C:transcription regulator complex"/>
    <property type="evidence" value="ECO:0007669"/>
    <property type="project" value="TreeGrafter"/>
</dbReference>
<evidence type="ECO:0000256" key="3">
    <source>
        <dbReference type="ARBA" id="ARBA00023015"/>
    </source>
</evidence>
<evidence type="ECO:0000256" key="8">
    <source>
        <dbReference type="SAM" id="MobiDB-lite"/>
    </source>
</evidence>
<dbReference type="GO" id="GO:0000981">
    <property type="term" value="F:DNA-binding transcription factor activity, RNA polymerase II-specific"/>
    <property type="evidence" value="ECO:0007669"/>
    <property type="project" value="TreeGrafter"/>
</dbReference>
<dbReference type="AlphaFoldDB" id="A0AAV5V0Z1"/>
<keyword evidence="4" id="KW-0238">DNA-binding</keyword>
<dbReference type="PRINTS" id="PR00065">
    <property type="entry name" value="TEADOMAIN"/>
</dbReference>
<accession>A0AAV5V0Z1</accession>
<dbReference type="GO" id="GO:0000978">
    <property type="term" value="F:RNA polymerase II cis-regulatory region sequence-specific DNA binding"/>
    <property type="evidence" value="ECO:0007669"/>
    <property type="project" value="TreeGrafter"/>
</dbReference>
<name>A0AAV5V0Z1_9BILA</name>
<protein>
    <recommendedName>
        <fullName evidence="9">TEA domain-containing protein</fullName>
    </recommendedName>
</protein>
<evidence type="ECO:0000313" key="11">
    <source>
        <dbReference type="Proteomes" id="UP001432322"/>
    </source>
</evidence>
<evidence type="ECO:0000256" key="1">
    <source>
        <dbReference type="ARBA" id="ARBA00004123"/>
    </source>
</evidence>
<comment type="subcellular location">
    <subcellularLocation>
        <location evidence="1">Nucleus</location>
    </subcellularLocation>
</comment>
<dbReference type="InterPro" id="IPR050937">
    <property type="entry name" value="TEC1_TEAD_TF"/>
</dbReference>
<dbReference type="FunFam" id="2.70.50.80:FF:000005">
    <property type="entry name" value="Transcription enhancer factor-like protein egl-44"/>
    <property type="match status" value="1"/>
</dbReference>
<dbReference type="GO" id="GO:0048568">
    <property type="term" value="P:embryonic organ development"/>
    <property type="evidence" value="ECO:0007669"/>
    <property type="project" value="TreeGrafter"/>
</dbReference>
<comment type="caution">
    <text evidence="10">The sequence shown here is derived from an EMBL/GenBank/DDBJ whole genome shotgun (WGS) entry which is preliminary data.</text>
</comment>
<dbReference type="SMART" id="SM00426">
    <property type="entry name" value="TEA"/>
    <property type="match status" value="1"/>
</dbReference>
<dbReference type="PIRSF" id="PIRSF002603">
    <property type="entry name" value="TEF"/>
    <property type="match status" value="1"/>
</dbReference>
<keyword evidence="3" id="KW-0805">Transcription regulation</keyword>
<gene>
    <name evidence="10" type="ORF">PFISCL1PPCAC_4005</name>
</gene>
<feature type="region of interest" description="Disordered" evidence="8">
    <location>
        <begin position="44"/>
        <end position="87"/>
    </location>
</feature>
<evidence type="ECO:0000313" key="10">
    <source>
        <dbReference type="EMBL" id="GMT12708.1"/>
    </source>
</evidence>
<dbReference type="PANTHER" id="PTHR11834:SF0">
    <property type="entry name" value="PROTEIN SCALLOPED"/>
    <property type="match status" value="1"/>
</dbReference>
<dbReference type="PROSITE" id="PS51088">
    <property type="entry name" value="TEA_2"/>
    <property type="match status" value="1"/>
</dbReference>
<evidence type="ECO:0000259" key="9">
    <source>
        <dbReference type="PROSITE" id="PS51088"/>
    </source>
</evidence>
<dbReference type="InterPro" id="IPR016361">
    <property type="entry name" value="TEF_metazoa"/>
</dbReference>
<keyword evidence="6" id="KW-0539">Nucleus</keyword>
<evidence type="ECO:0000256" key="2">
    <source>
        <dbReference type="ARBA" id="ARBA00022473"/>
    </source>
</evidence>
<dbReference type="GO" id="GO:0005634">
    <property type="term" value="C:nucleus"/>
    <property type="evidence" value="ECO:0007669"/>
    <property type="project" value="UniProtKB-SubCell"/>
</dbReference>
<evidence type="ECO:0000256" key="5">
    <source>
        <dbReference type="ARBA" id="ARBA00023163"/>
    </source>
</evidence>
<dbReference type="Proteomes" id="UP001432322">
    <property type="component" value="Unassembled WGS sequence"/>
</dbReference>
<organism evidence="10 11">
    <name type="scientific">Pristionchus fissidentatus</name>
    <dbReference type="NCBI Taxonomy" id="1538716"/>
    <lineage>
        <taxon>Eukaryota</taxon>
        <taxon>Metazoa</taxon>
        <taxon>Ecdysozoa</taxon>
        <taxon>Nematoda</taxon>
        <taxon>Chromadorea</taxon>
        <taxon>Rhabditida</taxon>
        <taxon>Rhabditina</taxon>
        <taxon>Diplogasteromorpha</taxon>
        <taxon>Diplogasteroidea</taxon>
        <taxon>Neodiplogasteridae</taxon>
        <taxon>Pristionchus</taxon>
    </lineage>
</organism>
<feature type="domain" description="TEA" evidence="9">
    <location>
        <begin position="85"/>
        <end position="161"/>
    </location>
</feature>
<feature type="DNA-binding region" description="TEA" evidence="7">
    <location>
        <begin position="85"/>
        <end position="161"/>
    </location>
</feature>
<feature type="compositionally biased region" description="Polar residues" evidence="8">
    <location>
        <begin position="44"/>
        <end position="68"/>
    </location>
</feature>
<keyword evidence="11" id="KW-1185">Reference proteome</keyword>
<sequence length="519" mass="56966">LVTGPNDRSMSDILASTVAYDAIHPTSPIETKLWSGSHQIVTLSPPNADQPTSALLSSDPIQSCSSNGIKDEAMDQMPSGSGGSPDEIEGVWSMDIEQAFQEALRIYPPCGRRKIILSDEGKMYGRNELIARFIKIRTGKTRTRKQVSSHIQVLMRKIQRESGGGSMKDIKASSVSPSSLHQIQQELKAVAASVCSAASTSPTAAAAAAPPPSQLQPPQPLQIKDEAVANAFHLTQQLAGKSLFPAGIYPTPFNFMLGDYKASIPGYENQAPFMAALPTPPASIVAAVQQQQQPQLQQVKEESMSAATEGYQIESGKMRLCGFSAFVEVPGEARTDIIQIPAYSEHPFSEVGIQHEIMAGKYPSLLFDMYDKGPKDAFFLVKCWANINYDVEDKRSAFFGVDSAYETNEDIDIMVNTTVCTFQKVAIEKEETYSPVQTADGKYLFDIKNSPFCDYMVSFISKLKLLESQQAMSKVLEHFTVYQIVSNKETKETLLVIAFIFDINDQSGCSIFRLIDTDE</sequence>
<evidence type="ECO:0000256" key="7">
    <source>
        <dbReference type="PROSITE-ProRule" id="PRU00505"/>
    </source>
</evidence>